<dbReference type="Proteomes" id="UP000092714">
    <property type="component" value="Unassembled WGS sequence"/>
</dbReference>
<keyword evidence="2 5" id="KW-0812">Transmembrane</keyword>
<dbReference type="PANTHER" id="PTHR43027:SF1">
    <property type="entry name" value="DOXORUBICIN RESISTANCE ABC TRANSPORTER PERMEASE PROTEIN DRRC-RELATED"/>
    <property type="match status" value="1"/>
</dbReference>
<dbReference type="GO" id="GO:0005886">
    <property type="term" value="C:plasma membrane"/>
    <property type="evidence" value="ECO:0007669"/>
    <property type="project" value="UniProtKB-SubCell"/>
</dbReference>
<evidence type="ECO:0000313" key="7">
    <source>
        <dbReference type="EMBL" id="OBY09530.1"/>
    </source>
</evidence>
<keyword evidence="5" id="KW-0813">Transport</keyword>
<keyword evidence="8" id="KW-1185">Reference proteome</keyword>
<protein>
    <recommendedName>
        <fullName evidence="5">Transport permease protein</fullName>
    </recommendedName>
</protein>
<dbReference type="GeneID" id="42777124"/>
<dbReference type="PANTHER" id="PTHR43027">
    <property type="entry name" value="DOXORUBICIN RESISTANCE ABC TRANSPORTER PERMEASE PROTEIN DRRC-RELATED"/>
    <property type="match status" value="1"/>
</dbReference>
<keyword evidence="4 5" id="KW-0472">Membrane</keyword>
<comment type="subcellular location">
    <subcellularLocation>
        <location evidence="5">Cell membrane</location>
        <topology evidence="5">Multi-pass membrane protein</topology>
    </subcellularLocation>
    <subcellularLocation>
        <location evidence="1">Membrane</location>
        <topology evidence="1">Multi-pass membrane protein</topology>
    </subcellularLocation>
</comment>
<gene>
    <name evidence="7" type="ORF">CP373A1_15630</name>
</gene>
<feature type="transmembrane region" description="Helical" evidence="5">
    <location>
        <begin position="130"/>
        <end position="151"/>
    </location>
</feature>
<evidence type="ECO:0000256" key="2">
    <source>
        <dbReference type="ARBA" id="ARBA00022692"/>
    </source>
</evidence>
<dbReference type="GO" id="GO:0140359">
    <property type="term" value="F:ABC-type transporter activity"/>
    <property type="evidence" value="ECO:0007669"/>
    <property type="project" value="InterPro"/>
</dbReference>
<comment type="caution">
    <text evidence="7">The sequence shown here is derived from an EMBL/GenBank/DDBJ whole genome shotgun (WGS) entry which is preliminary data.</text>
</comment>
<evidence type="ECO:0000313" key="8">
    <source>
        <dbReference type="Proteomes" id="UP000092714"/>
    </source>
</evidence>
<name>A0A174WM16_9CLOT</name>
<feature type="transmembrane region" description="Helical" evidence="5">
    <location>
        <begin position="163"/>
        <end position="182"/>
    </location>
</feature>
<evidence type="ECO:0000256" key="5">
    <source>
        <dbReference type="RuleBase" id="RU361157"/>
    </source>
</evidence>
<accession>A0A174WM16</accession>
<evidence type="ECO:0000256" key="1">
    <source>
        <dbReference type="ARBA" id="ARBA00004141"/>
    </source>
</evidence>
<dbReference type="eggNOG" id="COG0842">
    <property type="taxonomic scope" value="Bacteria"/>
</dbReference>
<dbReference type="InterPro" id="IPR013525">
    <property type="entry name" value="ABC2_TM"/>
</dbReference>
<feature type="domain" description="ABC transmembrane type-2" evidence="6">
    <location>
        <begin position="19"/>
        <end position="242"/>
    </location>
</feature>
<evidence type="ECO:0000256" key="4">
    <source>
        <dbReference type="ARBA" id="ARBA00023136"/>
    </source>
</evidence>
<dbReference type="PROSITE" id="PS51012">
    <property type="entry name" value="ABC_TM2"/>
    <property type="match status" value="1"/>
</dbReference>
<dbReference type="EMBL" id="MAPZ01000031">
    <property type="protein sequence ID" value="OBY09530.1"/>
    <property type="molecule type" value="Genomic_DNA"/>
</dbReference>
<comment type="similarity">
    <text evidence="5">Belongs to the ABC-2 integral membrane protein family.</text>
</comment>
<dbReference type="Pfam" id="PF01061">
    <property type="entry name" value="ABC2_membrane"/>
    <property type="match status" value="1"/>
</dbReference>
<proteinExistence type="inferred from homology"/>
<dbReference type="OrthoDB" id="2589236at2"/>
<feature type="transmembrane region" description="Helical" evidence="5">
    <location>
        <begin position="21"/>
        <end position="40"/>
    </location>
</feature>
<dbReference type="InterPro" id="IPR047817">
    <property type="entry name" value="ABC2_TM_bact-type"/>
</dbReference>
<dbReference type="InterPro" id="IPR052902">
    <property type="entry name" value="ABC-2_transporter"/>
</dbReference>
<feature type="transmembrane region" description="Helical" evidence="5">
    <location>
        <begin position="215"/>
        <end position="234"/>
    </location>
</feature>
<organism evidence="7 8">
    <name type="scientific">Clostridium paraputrificum</name>
    <dbReference type="NCBI Taxonomy" id="29363"/>
    <lineage>
        <taxon>Bacteria</taxon>
        <taxon>Bacillati</taxon>
        <taxon>Bacillota</taxon>
        <taxon>Clostridia</taxon>
        <taxon>Eubacteriales</taxon>
        <taxon>Clostridiaceae</taxon>
        <taxon>Clostridium</taxon>
    </lineage>
</organism>
<feature type="transmembrane region" description="Helical" evidence="5">
    <location>
        <begin position="52"/>
        <end position="74"/>
    </location>
</feature>
<evidence type="ECO:0000256" key="3">
    <source>
        <dbReference type="ARBA" id="ARBA00022989"/>
    </source>
</evidence>
<keyword evidence="5" id="KW-1003">Cell membrane</keyword>
<keyword evidence="3 5" id="KW-1133">Transmembrane helix</keyword>
<dbReference type="AlphaFoldDB" id="A0A174WM16"/>
<feature type="transmembrane region" description="Helical" evidence="5">
    <location>
        <begin position="95"/>
        <end position="124"/>
    </location>
</feature>
<reference evidence="7 8" key="1">
    <citation type="submission" date="2016-06" db="EMBL/GenBank/DDBJ databases">
        <authorList>
            <person name="Kjaerup R.B."/>
            <person name="Dalgaard T.S."/>
            <person name="Juul-Madsen H.R."/>
        </authorList>
    </citation>
    <scope>NUCLEOTIDE SEQUENCE [LARGE SCALE GENOMIC DNA]</scope>
    <source>
        <strain evidence="7 8">373-A1</strain>
    </source>
</reference>
<evidence type="ECO:0000259" key="6">
    <source>
        <dbReference type="PROSITE" id="PS51012"/>
    </source>
</evidence>
<sequence>MNIVNMIKFQLKLMCKTPIMFMMFFVYPVLLTAIIGYLTQSSFGGGVSSYEYYSIGMMIFIFTSSGLISSYNFLDENVKQGNVRTMFTPVKNLGIYLSEIISGTIYSSVAIAITMLIFSLLFGVNYNGNGILICVSFVILSFMSNSLGMLLCATINNIGAVNMVFNIVQTVLCILGGAFFSLEALGEIPAMISKISPVKWLMDGLLNSMYDNNNFILFVIIGINIIIAVMLIGLTSKTFKTEKYL</sequence>
<dbReference type="RefSeq" id="WP_027099275.1">
    <property type="nucleotide sequence ID" value="NZ_CABJAZ010000003.1"/>
</dbReference>